<proteinExistence type="inferred from homology"/>
<comment type="caution">
    <text evidence="2">The sequence shown here is derived from an EMBL/GenBank/DDBJ whole genome shotgun (WGS) entry which is preliminary data.</text>
</comment>
<name>A0A9W8GBN5_9FUNG</name>
<organism evidence="2 3">
    <name type="scientific">Coemansia spiralis</name>
    <dbReference type="NCBI Taxonomy" id="417178"/>
    <lineage>
        <taxon>Eukaryota</taxon>
        <taxon>Fungi</taxon>
        <taxon>Fungi incertae sedis</taxon>
        <taxon>Zoopagomycota</taxon>
        <taxon>Kickxellomycotina</taxon>
        <taxon>Kickxellomycetes</taxon>
        <taxon>Kickxellales</taxon>
        <taxon>Kickxellaceae</taxon>
        <taxon>Coemansia</taxon>
    </lineage>
</organism>
<dbReference type="Proteomes" id="UP001151518">
    <property type="component" value="Unassembled WGS sequence"/>
</dbReference>
<dbReference type="GO" id="GO:0045048">
    <property type="term" value="P:protein insertion into ER membrane"/>
    <property type="evidence" value="ECO:0007669"/>
    <property type="project" value="InterPro"/>
</dbReference>
<evidence type="ECO:0000313" key="2">
    <source>
        <dbReference type="EMBL" id="KAJ2678926.1"/>
    </source>
</evidence>
<dbReference type="PANTHER" id="PTHR12875:SF0">
    <property type="entry name" value="GOLGI TO ER TRAFFIC PROTEIN 4 HOMOLOG"/>
    <property type="match status" value="1"/>
</dbReference>
<dbReference type="Pfam" id="PF04190">
    <property type="entry name" value="GET4"/>
    <property type="match status" value="1"/>
</dbReference>
<gene>
    <name evidence="2" type="ORF">GGI25_001915</name>
</gene>
<dbReference type="AlphaFoldDB" id="A0A9W8GBN5"/>
<reference evidence="2" key="1">
    <citation type="submission" date="2022-07" db="EMBL/GenBank/DDBJ databases">
        <title>Phylogenomic reconstructions and comparative analyses of Kickxellomycotina fungi.</title>
        <authorList>
            <person name="Reynolds N.K."/>
            <person name="Stajich J.E."/>
            <person name="Barry K."/>
            <person name="Grigoriev I.V."/>
            <person name="Crous P."/>
            <person name="Smith M.E."/>
        </authorList>
    </citation>
    <scope>NUCLEOTIDE SEQUENCE</scope>
    <source>
        <strain evidence="2">NRRL 3115</strain>
    </source>
</reference>
<dbReference type="OrthoDB" id="10252405at2759"/>
<dbReference type="Gene3D" id="1.25.40.10">
    <property type="entry name" value="Tetratricopeptide repeat domain"/>
    <property type="match status" value="1"/>
</dbReference>
<accession>A0A9W8GBN5</accession>
<dbReference type="InterPro" id="IPR011990">
    <property type="entry name" value="TPR-like_helical_dom_sf"/>
</dbReference>
<evidence type="ECO:0000313" key="3">
    <source>
        <dbReference type="Proteomes" id="UP001151518"/>
    </source>
</evidence>
<evidence type="ECO:0000256" key="1">
    <source>
        <dbReference type="ARBA" id="ARBA00005351"/>
    </source>
</evidence>
<dbReference type="GO" id="GO:0005829">
    <property type="term" value="C:cytosol"/>
    <property type="evidence" value="ECO:0007669"/>
    <property type="project" value="TreeGrafter"/>
</dbReference>
<dbReference type="EMBL" id="JANBTW010000016">
    <property type="protein sequence ID" value="KAJ2678926.1"/>
    <property type="molecule type" value="Genomic_DNA"/>
</dbReference>
<comment type="similarity">
    <text evidence="1">Belongs to the GET4 family.</text>
</comment>
<dbReference type="PANTHER" id="PTHR12875">
    <property type="entry name" value="GOLGI TO ER TRAFFIC PROTEIN 4 HOMOLOG"/>
    <property type="match status" value="1"/>
</dbReference>
<sequence>MSASTSRIERFISNLRQNLKEGNYYEGHQELRAIAIRLVKQKKHSRAIQLLYLGALELCQYNQWGSVADLAAFMINIYVEEKLPVTSDNKERVYDIFEKLSQATEYYPRVYESAIQWTIGEKHGVGDSQMHHIVGCIQRGKARYQEAEQHFLVGTAESPLALGSMLFDWAARTSPQHDLGLFIARGVLKYLALGWREAACLCYKAFAAKMAQALPAELEEQHSDDQAVQSAFGPVYYCKTHVLFNFTQLLLLTVERSDGSPASDSTRILGQIRNQYGQAFGTNADTINELLDIVGEKFFGIVVHRQQSLFDIVNSLFASPSQPQIENTSAEAMD</sequence>
<dbReference type="InterPro" id="IPR007317">
    <property type="entry name" value="GET4"/>
</dbReference>
<protein>
    <submittedName>
        <fullName evidence="2">Uncharacterized protein</fullName>
    </submittedName>
</protein>